<proteinExistence type="predicted"/>
<feature type="domain" description="Helicase C-terminal" evidence="2">
    <location>
        <begin position="356"/>
        <end position="509"/>
    </location>
</feature>
<dbReference type="InterPro" id="IPR001650">
    <property type="entry name" value="Helicase_C-like"/>
</dbReference>
<dbReference type="CDD" id="cd17926">
    <property type="entry name" value="DEXHc_RE"/>
    <property type="match status" value="1"/>
</dbReference>
<dbReference type="PROSITE" id="PS51194">
    <property type="entry name" value="HELICASE_CTER"/>
    <property type="match status" value="1"/>
</dbReference>
<dbReference type="InterPro" id="IPR050742">
    <property type="entry name" value="Helicase_Restrict-Modif_Enz"/>
</dbReference>
<accession>A0A941DBS5</accession>
<keyword evidence="4" id="KW-1185">Reference proteome</keyword>
<keyword evidence="3" id="KW-0547">Nucleotide-binding</keyword>
<dbReference type="GO" id="GO:0016787">
    <property type="term" value="F:hydrolase activity"/>
    <property type="evidence" value="ECO:0007669"/>
    <property type="project" value="InterPro"/>
</dbReference>
<dbReference type="GO" id="GO:0003677">
    <property type="term" value="F:DNA binding"/>
    <property type="evidence" value="ECO:0007669"/>
    <property type="project" value="InterPro"/>
</dbReference>
<gene>
    <name evidence="3" type="ORF">KDM92_01070</name>
</gene>
<dbReference type="InterPro" id="IPR006935">
    <property type="entry name" value="Helicase/UvrB_N"/>
</dbReference>
<dbReference type="Pfam" id="PF00271">
    <property type="entry name" value="Helicase_C"/>
    <property type="match status" value="1"/>
</dbReference>
<name>A0A941DBS5_9BURK</name>
<dbReference type="GO" id="GO:0005524">
    <property type="term" value="F:ATP binding"/>
    <property type="evidence" value="ECO:0007669"/>
    <property type="project" value="InterPro"/>
</dbReference>
<dbReference type="Proteomes" id="UP000680158">
    <property type="component" value="Unassembled WGS sequence"/>
</dbReference>
<dbReference type="InterPro" id="IPR027417">
    <property type="entry name" value="P-loop_NTPase"/>
</dbReference>
<dbReference type="Pfam" id="PF04851">
    <property type="entry name" value="ResIII"/>
    <property type="match status" value="1"/>
</dbReference>
<evidence type="ECO:0000313" key="3">
    <source>
        <dbReference type="EMBL" id="MBR7745156.1"/>
    </source>
</evidence>
<keyword evidence="3" id="KW-0067">ATP-binding</keyword>
<dbReference type="GO" id="GO:0005829">
    <property type="term" value="C:cytosol"/>
    <property type="evidence" value="ECO:0007669"/>
    <property type="project" value="TreeGrafter"/>
</dbReference>
<dbReference type="RefSeq" id="WP_212682616.1">
    <property type="nucleotide sequence ID" value="NZ_JAGSPM010000001.1"/>
</dbReference>
<evidence type="ECO:0000259" key="2">
    <source>
        <dbReference type="PROSITE" id="PS51194"/>
    </source>
</evidence>
<dbReference type="SMART" id="SM00490">
    <property type="entry name" value="HELICc"/>
    <property type="match status" value="1"/>
</dbReference>
<dbReference type="EMBL" id="JAGSPM010000001">
    <property type="protein sequence ID" value="MBR7745156.1"/>
    <property type="molecule type" value="Genomic_DNA"/>
</dbReference>
<protein>
    <submittedName>
        <fullName evidence="3">DEAD/DEAH box helicase family protein</fullName>
    </submittedName>
</protein>
<evidence type="ECO:0000313" key="4">
    <source>
        <dbReference type="Proteomes" id="UP000680158"/>
    </source>
</evidence>
<dbReference type="SMART" id="SM00487">
    <property type="entry name" value="DEXDc"/>
    <property type="match status" value="1"/>
</dbReference>
<dbReference type="PANTHER" id="PTHR47396:SF1">
    <property type="entry name" value="ATP-DEPENDENT HELICASE IRC3-RELATED"/>
    <property type="match status" value="1"/>
</dbReference>
<dbReference type="SUPFAM" id="SSF52540">
    <property type="entry name" value="P-loop containing nucleoside triphosphate hydrolases"/>
    <property type="match status" value="1"/>
</dbReference>
<dbReference type="PANTHER" id="PTHR47396">
    <property type="entry name" value="TYPE I RESTRICTION ENZYME ECOKI R PROTEIN"/>
    <property type="match status" value="1"/>
</dbReference>
<reference evidence="3 4" key="1">
    <citation type="submission" date="2021-04" db="EMBL/GenBank/DDBJ databases">
        <title>novel species isolated from subtropical streams in China.</title>
        <authorList>
            <person name="Lu H."/>
        </authorList>
    </citation>
    <scope>NUCLEOTIDE SEQUENCE [LARGE SCALE GENOMIC DNA]</scope>
    <source>
        <strain evidence="3 4">BYS107W</strain>
    </source>
</reference>
<dbReference type="GO" id="GO:0004386">
    <property type="term" value="F:helicase activity"/>
    <property type="evidence" value="ECO:0007669"/>
    <property type="project" value="UniProtKB-KW"/>
</dbReference>
<evidence type="ECO:0000259" key="1">
    <source>
        <dbReference type="PROSITE" id="PS51192"/>
    </source>
</evidence>
<sequence>MLVKLPALWALNANLDTLGMIRQLILSESQTHCEIVPFSRENDRGHLLIGDDGKHVAYIFQHNPRPASFTHEDLVVVAKYKIAENEPLDLTNGTWLHHPRLQPLSRNPGRLASNARESWRGAFRFVEEDPDRQLVGLRRPQMGALHAIHAHWTTSRQTATIVMPTGTGKTETMLATLLSAQCECVLVLVPTDALRTQIAAKFESLGILKLEGNSVLEATARCPVVGTLTSRPQTVSEVEQYFSECNVVVTTSALAGRCSIEVQKKMADLCSHLFIDEAHHAEANTWTDFRGNFENKLVLQFTATPFRQDGKKIDGKFIFVYPLKKAQAEGYFRPIRFRPIEEYDSIIGDLRIAEAAMDELDADVTGKHIVMARVSSKPRADAILELYRSLGRYESVAIHSGVRASEKEEAKAKLFSGAARIVVCVDMLGEGFDLPELKIAAFHDVRKSLAITLQLAGRFTRSRPDLGDPVVIVNTALIDVADELRTLYTQDPDWNLLLPLISTSAIDQEVISQEFFQGFGAFLDEVPLKDLRPAASMVVYKTRCADWAPNNIKNGFPGLTDTRHLYHSLNPQENTLVILVASEHDVQWSDVSSIRERSWELLIACWDRERNLLYIHGSGINGVYRGIARVLCGDGVELISTPTVFRCFHGINRLVLNNVGLSEHLGRQVRYTARMGSDVESRIGHAVRQGSTKAVLAGQGYENGRKTSAGAAKKGRVWSNLRLRVDTFTFWARAIGVKISNESIDPDTVLEGTLKPENICEVPDEVVVAVDWPHDVFSRTESSMRLLTPGVSEQSITFFDIEFIERDNNGKLILKVHSDELEAQFRLDLLSDEGRFDFEFVKIHGPDLNISFGRTERALADYFTDYPPVIWFADGSSLEGCAYVKLPDNLLRPFPVERMTAIDWSGVNITKESQRAERVSGTVQHKLIELLQRDESYQVIFDDDDKGEAADVVAIRVIDEDHRKFLEVDLYHCKFAGGAPGARLDDLYVVCGQAQRSANWLATSNRRTDLFTHLLVRDGKRIAAGRSTRFEKGDKHKLSEIRNMSRQMEVKLNVFVVQPGLSIAAAERDHLLLLAVTERYLNDTYEIPFSVYCSA</sequence>
<dbReference type="InterPro" id="IPR014001">
    <property type="entry name" value="Helicase_ATP-bd"/>
</dbReference>
<feature type="domain" description="Helicase ATP-binding" evidence="1">
    <location>
        <begin position="150"/>
        <end position="323"/>
    </location>
</feature>
<organism evidence="3 4">
    <name type="scientific">Undibacterium baiyunense</name>
    <dbReference type="NCBI Taxonomy" id="2828731"/>
    <lineage>
        <taxon>Bacteria</taxon>
        <taxon>Pseudomonadati</taxon>
        <taxon>Pseudomonadota</taxon>
        <taxon>Betaproteobacteria</taxon>
        <taxon>Burkholderiales</taxon>
        <taxon>Oxalobacteraceae</taxon>
        <taxon>Undibacterium</taxon>
    </lineage>
</organism>
<dbReference type="AlphaFoldDB" id="A0A941DBS5"/>
<dbReference type="Gene3D" id="3.40.50.300">
    <property type="entry name" value="P-loop containing nucleotide triphosphate hydrolases"/>
    <property type="match status" value="2"/>
</dbReference>
<comment type="caution">
    <text evidence="3">The sequence shown here is derived from an EMBL/GenBank/DDBJ whole genome shotgun (WGS) entry which is preliminary data.</text>
</comment>
<keyword evidence="3" id="KW-0347">Helicase</keyword>
<keyword evidence="3" id="KW-0378">Hydrolase</keyword>
<dbReference type="PROSITE" id="PS51192">
    <property type="entry name" value="HELICASE_ATP_BIND_1"/>
    <property type="match status" value="1"/>
</dbReference>